<evidence type="ECO:0000256" key="2">
    <source>
        <dbReference type="SAM" id="MobiDB-lite"/>
    </source>
</evidence>
<organism evidence="3 4">
    <name type="scientific">Naegleria lovaniensis</name>
    <name type="common">Amoeba</name>
    <dbReference type="NCBI Taxonomy" id="51637"/>
    <lineage>
        <taxon>Eukaryota</taxon>
        <taxon>Discoba</taxon>
        <taxon>Heterolobosea</taxon>
        <taxon>Tetramitia</taxon>
        <taxon>Eutetramitia</taxon>
        <taxon>Vahlkampfiidae</taxon>
        <taxon>Naegleria</taxon>
    </lineage>
</organism>
<comment type="caution">
    <text evidence="3">The sequence shown here is derived from an EMBL/GenBank/DDBJ whole genome shotgun (WGS) entry which is preliminary data.</text>
</comment>
<protein>
    <submittedName>
        <fullName evidence="3">Uncharacterized protein</fullName>
    </submittedName>
</protein>
<sequence length="2387" mass="276439">MQPQQQRLKPISAKAGFRTQHEQTSSAASNMIPATARQRAKTAGAASRKPQTPRSNVQNSNQREITPREGTTQETPNSNADNWNSPRTQTNNRGVVQFVDASSALSVSSEMDIIEQEIETLSNEENTRQPYYDVSLDSKVSNIEKTLSGNKLSSQILTELGELQDENTDTFIDEEHELEKKKLIVLKDLQKKYPQFNSLRDQPLLVPFKPLADPTPTPPQVLEDDEEGDEEEDDETETKKQGTPSVTATNEQQQYEKQQYERSILGNATLAEILMELELEKVEKKRDEVLNAKSSILTSPAASSYNFSSKSSDLQRKSYLDYRKERNQTLIQLEKLPTVSFREPSHISAEKQLNFCLEKKNTKTYMENFVLSFYKYWKETQKLQYYKVITRWQKFSDRSDMIVRAEPMLQSKLTRIQKEYEYSCSRLKEISAEIRTSHSKNIIKVTDLQTIIRKQLYDARARRKVDQFLLKSKWLPYSERRTLFKKAFDIPNVQTDARAPGISVVKSEIEEQLETLKDCVEMKKLPSEETGQEFLYLVRNKFDAIFKAQSAKLKVLPYPYKENVNNDNSGSGVEKKADLASDTFTYLKESTWTNDSNYKSSKLFFPPVEAFEQRQTILMTNDLRIDPQLQIEAGFLHTTELQYARKRLKDQADSHFKRARVEDEVQTYLEEGYIAERKLPHTNEEDHNVEGKAIHNKVAALYLLRFIRVREFKRKLLDILNYFRSIEKRLYFDHIGYLTTTENASSSFIRKFFVSSDDLEKLASTDSLPLNATFRDDKYSLHLKRDVVVRDANGLKIMYDAALKDYEALEERLLKIGSYFIEKNLASFPKLQVDRFVVLEGLLESETWFQDSKRKVIDCYMEAYEHCYEPKEQLRLASAIMQIMKTTPKFNLESHYFSESYASEIICLELYHSLLKDILKEQIRDEKDYLSFIYEAIDPTTDRSGFPDNITLDNFAQAELFPGSSKVGFLDFYTSTSIIGRIHDHLEKAVHNITSSFKFKNVLSLNAVRRSVLQQLIVEWKLIAKEEKIQKAIKSKLSEERSAIEDTNILEDPNELIFLLNTVIDTEKMPKHTDDQENVVTRDTEGGFSMAEKDSIPLQYFSNLVEMVTMWKHLTKELLETDILTAIFNSQATLVGTAQQSMSSALGPLNFDTKDVFNDSQHLFPEMKTQYLTNLAIVEFDSSMAEVNFNSFDGIKRLVGLVGLFELRHVYQYQMLQKILYETAVKYNQTPLDDFYVAQEKKEFFVTSMNTQNDTAQYITKEVLQELFLTFNNMKIPIRQRILKEYQKLSEGIIKSKRANVVRKYLRDLKFRLSASFCTSMLSAIQPYILKCDIVDVIRELRATLGSVSADSGFLIGKPDHNVQISSHGVVSKNKDDHANKCVLAKDGEVVNVTYVPHFVQIMRTSFIQANEEENTTTENFYNLLQILQRTFVILKFWTISIQATAKLYDIIINEGYGLEKALETNCKSLTSELEHLRQPENPSTVVNYLTSKCETLFLKYLLVLDNLKHKLRKEGMKSSMIAENYLQSIIHEPTEENLSEADLYVISPRHLDEEKREKYTGLDASHQYILPLKCLNNLLLELHDSERNYFSAEDANVTLYMEELLTEEKVYPNSMPEQAVKMQLDFLKTSVLMYKLRDYFLDLSCNGSKLMLQDEAKMEDLYNHIIFKKAKRIYEKQLKGLISTLEQKSTNDIYDMAIQQKAKKKKEKDLRDKQVSILFQEISKLLISKSIQEMKETYAILKKELQKMEEPSSNIDSDSFEDSKVQIFHSFLDILLRNGGKTSSKNEETQITINEKDLEKALEEVGQKIQDWKTEYIRFLEYKSSEVIDHLKRSLFTSEQKVKFLLYKRDVDRKSLKRRIDAEVDDKNYDLVFLVNNILWKNKELEHQLKEVKSHVRSELVHEYEDLVRNLYKELVSTNGKVAKFKKDFLQNLDQRFYEVRENTFFEIATQKDIGDASFKKKALEVAMEDSELNKFRRENEDLKVQHTQLQSLYKIRLITLQSKYEKLILEAEKKRDEALKDFYASKYEVGLRENQLRQELLKTQQQLSNAEMEVEQLRKDLQLQIKNKQKLVHWKVKNAQLLEELEEKVEKYERWSHTNVDKLLLELEEKKREAGHYEKIKERMKEKTNAIDFKNQKTIETLKKKLAKEQAMKSKIMEQLESMKENYVPSDDSSWQAKYYQAMNELQQAQKENASLKIMLETKTSFTEPNVDSELENPPIVNLDGHNAVVRTTPSPPSSGRKTASPSTLLRPISEGDTPAAMFLIENAPKKRPSTGVARVKANNNLNSQNSTTNIVQQQLQQFKKAVSQSNASSITNPSTSGASARPLTVLPTYGKGMVGGMPLQQKRRAMSAGTKTRRPSHHQPSTTTINGAQTITNVSSSEQL</sequence>
<feature type="region of interest" description="Disordered" evidence="2">
    <location>
        <begin position="2233"/>
        <end position="2257"/>
    </location>
</feature>
<dbReference type="PANTHER" id="PTHR33331">
    <property type="entry name" value="COILED-COIL DOMAIN-CONTAINING PROTEIN 162"/>
    <property type="match status" value="1"/>
</dbReference>
<accession>A0AA88KPF4</accession>
<dbReference type="GeneID" id="68096817"/>
<evidence type="ECO:0000313" key="4">
    <source>
        <dbReference type="Proteomes" id="UP000816034"/>
    </source>
</evidence>
<dbReference type="Proteomes" id="UP000816034">
    <property type="component" value="Unassembled WGS sequence"/>
</dbReference>
<feature type="compositionally biased region" description="Acidic residues" evidence="2">
    <location>
        <begin position="222"/>
        <end position="236"/>
    </location>
</feature>
<feature type="region of interest" description="Disordered" evidence="2">
    <location>
        <begin position="207"/>
        <end position="258"/>
    </location>
</feature>
<feature type="compositionally biased region" description="Basic residues" evidence="2">
    <location>
        <begin position="2348"/>
        <end position="2364"/>
    </location>
</feature>
<feature type="region of interest" description="Disordered" evidence="2">
    <location>
        <begin position="2339"/>
        <end position="2387"/>
    </location>
</feature>
<feature type="compositionally biased region" description="Polar residues" evidence="2">
    <location>
        <begin position="49"/>
        <end position="94"/>
    </location>
</feature>
<dbReference type="PANTHER" id="PTHR33331:SF13">
    <property type="entry name" value="COILED-COIL DOMAIN CONTAINING 162"/>
    <property type="match status" value="1"/>
</dbReference>
<name>A0AA88KPF4_NAELO</name>
<feature type="compositionally biased region" description="Polar residues" evidence="2">
    <location>
        <begin position="2233"/>
        <end position="2250"/>
    </location>
</feature>
<reference evidence="3 4" key="1">
    <citation type="journal article" date="2018" name="BMC Genomics">
        <title>The genome of Naegleria lovaniensis, the basis for a comparative approach to unravel pathogenicity factors of the human pathogenic amoeba N. fowleri.</title>
        <authorList>
            <person name="Liechti N."/>
            <person name="Schurch N."/>
            <person name="Bruggmann R."/>
            <person name="Wittwer M."/>
        </authorList>
    </citation>
    <scope>NUCLEOTIDE SEQUENCE [LARGE SCALE GENOMIC DNA]</scope>
    <source>
        <strain evidence="3 4">ATCC 30569</strain>
    </source>
</reference>
<proteinExistence type="predicted"/>
<dbReference type="EMBL" id="PYSW02000020">
    <property type="protein sequence ID" value="KAG2383691.1"/>
    <property type="molecule type" value="Genomic_DNA"/>
</dbReference>
<feature type="compositionally biased region" description="Polar residues" evidence="2">
    <location>
        <begin position="2365"/>
        <end position="2387"/>
    </location>
</feature>
<evidence type="ECO:0000313" key="3">
    <source>
        <dbReference type="EMBL" id="KAG2383691.1"/>
    </source>
</evidence>
<dbReference type="RefSeq" id="XP_044549370.1">
    <property type="nucleotide sequence ID" value="XM_044693993.1"/>
</dbReference>
<keyword evidence="1" id="KW-0175">Coiled coil</keyword>
<gene>
    <name evidence="3" type="ORF">C9374_004362</name>
</gene>
<feature type="coiled-coil region" evidence="1">
    <location>
        <begin position="1967"/>
        <end position="2201"/>
    </location>
</feature>
<feature type="region of interest" description="Disordered" evidence="2">
    <location>
        <begin position="1"/>
        <end position="94"/>
    </location>
</feature>
<dbReference type="InterPro" id="IPR040401">
    <property type="entry name" value="CCDC162"/>
</dbReference>
<keyword evidence="4" id="KW-1185">Reference proteome</keyword>
<feature type="compositionally biased region" description="Polar residues" evidence="2">
    <location>
        <begin position="241"/>
        <end position="250"/>
    </location>
</feature>
<evidence type="ECO:0000256" key="1">
    <source>
        <dbReference type="SAM" id="Coils"/>
    </source>
</evidence>